<evidence type="ECO:0000313" key="1">
    <source>
        <dbReference type="EMBL" id="KAH3691201.1"/>
    </source>
</evidence>
<proteinExistence type="predicted"/>
<reference evidence="1" key="2">
    <citation type="submission" date="2020-11" db="EMBL/GenBank/DDBJ databases">
        <authorList>
            <person name="McCartney M.A."/>
            <person name="Auch B."/>
            <person name="Kono T."/>
            <person name="Mallez S."/>
            <person name="Becker A."/>
            <person name="Gohl D.M."/>
            <person name="Silverstein K.A.T."/>
            <person name="Koren S."/>
            <person name="Bechman K.B."/>
            <person name="Herman A."/>
            <person name="Abrahante J.E."/>
            <person name="Garbe J."/>
        </authorList>
    </citation>
    <scope>NUCLEOTIDE SEQUENCE</scope>
    <source>
        <strain evidence="1">Duluth1</strain>
        <tissue evidence="1">Whole animal</tissue>
    </source>
</reference>
<gene>
    <name evidence="1" type="ORF">DPMN_194429</name>
</gene>
<organism evidence="1 2">
    <name type="scientific">Dreissena polymorpha</name>
    <name type="common">Zebra mussel</name>
    <name type="synonym">Mytilus polymorpha</name>
    <dbReference type="NCBI Taxonomy" id="45954"/>
    <lineage>
        <taxon>Eukaryota</taxon>
        <taxon>Metazoa</taxon>
        <taxon>Spiralia</taxon>
        <taxon>Lophotrochozoa</taxon>
        <taxon>Mollusca</taxon>
        <taxon>Bivalvia</taxon>
        <taxon>Autobranchia</taxon>
        <taxon>Heteroconchia</taxon>
        <taxon>Euheterodonta</taxon>
        <taxon>Imparidentia</taxon>
        <taxon>Neoheterodontei</taxon>
        <taxon>Myida</taxon>
        <taxon>Dreissenoidea</taxon>
        <taxon>Dreissenidae</taxon>
        <taxon>Dreissena</taxon>
    </lineage>
</organism>
<name>A0A9D3Y069_DREPO</name>
<dbReference type="EMBL" id="JAIWYP010000042">
    <property type="protein sequence ID" value="KAH3691201.1"/>
    <property type="molecule type" value="Genomic_DNA"/>
</dbReference>
<reference evidence="1" key="1">
    <citation type="journal article" date="2019" name="bioRxiv">
        <title>The Genome of the Zebra Mussel, Dreissena polymorpha: A Resource for Invasive Species Research.</title>
        <authorList>
            <person name="McCartney M.A."/>
            <person name="Auch B."/>
            <person name="Kono T."/>
            <person name="Mallez S."/>
            <person name="Zhang Y."/>
            <person name="Obille A."/>
            <person name="Becker A."/>
            <person name="Abrahante J.E."/>
            <person name="Garbe J."/>
            <person name="Badalamenti J.P."/>
            <person name="Herman A."/>
            <person name="Mangelson H."/>
            <person name="Liachko I."/>
            <person name="Sullivan S."/>
            <person name="Sone E.D."/>
            <person name="Koren S."/>
            <person name="Silverstein K.A.T."/>
            <person name="Beckman K.B."/>
            <person name="Gohl D.M."/>
        </authorList>
    </citation>
    <scope>NUCLEOTIDE SEQUENCE</scope>
    <source>
        <strain evidence="1">Duluth1</strain>
        <tissue evidence="1">Whole animal</tissue>
    </source>
</reference>
<evidence type="ECO:0000313" key="2">
    <source>
        <dbReference type="Proteomes" id="UP000828390"/>
    </source>
</evidence>
<dbReference type="AlphaFoldDB" id="A0A9D3Y069"/>
<dbReference type="Proteomes" id="UP000828390">
    <property type="component" value="Unassembled WGS sequence"/>
</dbReference>
<sequence>MHEMESDEINLMFSDIFDFEDYFNENTENLNETSSLSEETTATVSAATKVSATLLSITETNQTFGRASETIPAVIQSSTATAAITATATTVKRQFRDVNIDNILNENENMNTKKKH</sequence>
<accession>A0A9D3Y069</accession>
<keyword evidence="2" id="KW-1185">Reference proteome</keyword>
<comment type="caution">
    <text evidence="1">The sequence shown here is derived from an EMBL/GenBank/DDBJ whole genome shotgun (WGS) entry which is preliminary data.</text>
</comment>
<protein>
    <submittedName>
        <fullName evidence="1">Uncharacterized protein</fullName>
    </submittedName>
</protein>